<evidence type="ECO:0000256" key="1">
    <source>
        <dbReference type="ARBA" id="ARBA00008764"/>
    </source>
</evidence>
<evidence type="ECO:0000256" key="2">
    <source>
        <dbReference type="ARBA" id="ARBA00022670"/>
    </source>
</evidence>
<name>A0A317YW43_STAPS</name>
<evidence type="ECO:0000256" key="5">
    <source>
        <dbReference type="ARBA" id="ARBA00022825"/>
    </source>
</evidence>
<dbReference type="EC" id="3.4.21.-" evidence="7"/>
<evidence type="ECO:0000256" key="7">
    <source>
        <dbReference type="RuleBase" id="RU004296"/>
    </source>
</evidence>
<dbReference type="Proteomes" id="UP000246800">
    <property type="component" value="Unassembled WGS sequence"/>
</dbReference>
<comment type="caution">
    <text evidence="9">The sequence shown here is derived from an EMBL/GenBank/DDBJ whole genome shotgun (WGS) entry which is preliminary data.</text>
</comment>
<accession>A0A317YW43</accession>
<evidence type="ECO:0000313" key="10">
    <source>
        <dbReference type="Proteomes" id="UP000246800"/>
    </source>
</evidence>
<feature type="domain" description="Peptidase S1" evidence="8">
    <location>
        <begin position="43"/>
        <end position="224"/>
    </location>
</feature>
<dbReference type="Gene3D" id="2.40.10.10">
    <property type="entry name" value="Trypsin-like serine proteases"/>
    <property type="match status" value="2"/>
</dbReference>
<dbReference type="InterPro" id="IPR008256">
    <property type="entry name" value="Peptidase_S1B"/>
</dbReference>
<sequence length="240" mass="27022">MKKLCLILLMTFSLIPFPLSNTTFAKGKQTPITDTVADRHSIYSALYKTANGRFCTAILISSNAALTAKHCGGLQPAKRSGTIYPGANENKTPFGYMNIRTYTPHPNPKYDIAILKGTERDQDEFYKYYIRKFSTTVKGYTDEEFRAFMGQDAYAYGYPHGKQFRNNVQYRSDGKITSYKTKPIPYLLTDMPAFSGQSGSGVFKKDGKFLGIMVTRTKKNTANILPFTESIAKWINENAK</sequence>
<keyword evidence="5 7" id="KW-0720">Serine protease</keyword>
<dbReference type="Pfam" id="PF00089">
    <property type="entry name" value="Trypsin"/>
    <property type="match status" value="1"/>
</dbReference>
<dbReference type="RefSeq" id="WP_110179166.1">
    <property type="nucleotide sequence ID" value="NZ_CAJESB010000002.1"/>
</dbReference>
<organism evidence="9 10">
    <name type="scientific">Staphylococcus pseudintermedius</name>
    <dbReference type="NCBI Taxonomy" id="283734"/>
    <lineage>
        <taxon>Bacteria</taxon>
        <taxon>Bacillati</taxon>
        <taxon>Bacillota</taxon>
        <taxon>Bacilli</taxon>
        <taxon>Bacillales</taxon>
        <taxon>Staphylococcaceae</taxon>
        <taxon>Staphylococcus</taxon>
        <taxon>Staphylococcus intermedius group</taxon>
    </lineage>
</organism>
<dbReference type="GO" id="GO:0006508">
    <property type="term" value="P:proteolysis"/>
    <property type="evidence" value="ECO:0007669"/>
    <property type="project" value="UniProtKB-KW"/>
</dbReference>
<dbReference type="PRINTS" id="PR00839">
    <property type="entry name" value="V8PROTEASE"/>
</dbReference>
<feature type="active site" description="Charge relay system" evidence="6">
    <location>
        <position position="198"/>
    </location>
</feature>
<evidence type="ECO:0000259" key="8">
    <source>
        <dbReference type="Pfam" id="PF00089"/>
    </source>
</evidence>
<dbReference type="InterPro" id="IPR009003">
    <property type="entry name" value="Peptidase_S1_PA"/>
</dbReference>
<feature type="chain" id="PRO_5016190339" description="Serine protease" evidence="7">
    <location>
        <begin position="26"/>
        <end position="240"/>
    </location>
</feature>
<dbReference type="EMBL" id="QEIT01000008">
    <property type="protein sequence ID" value="PWZ76944.1"/>
    <property type="molecule type" value="Genomic_DNA"/>
</dbReference>
<proteinExistence type="inferred from homology"/>
<dbReference type="SUPFAM" id="SSF50494">
    <property type="entry name" value="Trypsin-like serine proteases"/>
    <property type="match status" value="1"/>
</dbReference>
<dbReference type="InterPro" id="IPR001254">
    <property type="entry name" value="Trypsin_dom"/>
</dbReference>
<feature type="active site" description="Charge relay system" evidence="6">
    <location>
        <position position="70"/>
    </location>
</feature>
<evidence type="ECO:0000256" key="4">
    <source>
        <dbReference type="ARBA" id="ARBA00022801"/>
    </source>
</evidence>
<dbReference type="AlphaFoldDB" id="A0A317YW43"/>
<evidence type="ECO:0000256" key="3">
    <source>
        <dbReference type="ARBA" id="ARBA00022729"/>
    </source>
</evidence>
<evidence type="ECO:0000313" key="9">
    <source>
        <dbReference type="EMBL" id="PWZ76944.1"/>
    </source>
</evidence>
<keyword evidence="2 7" id="KW-0645">Protease</keyword>
<gene>
    <name evidence="9" type="ORF">DD902_01310</name>
</gene>
<keyword evidence="4 7" id="KW-0378">Hydrolase</keyword>
<comment type="similarity">
    <text evidence="1 7">Belongs to the peptidase S1B family.</text>
</comment>
<feature type="active site" description="Charge relay system" evidence="6">
    <location>
        <position position="111"/>
    </location>
</feature>
<reference evidence="9 10" key="1">
    <citation type="journal article" date="2018" name="Vet. Microbiol.">
        <title>Clonal diversity and geographic distribution of methicillin-resistant Staphylococcus pseudintermedius from Australian animals: Discovery of novel sequence types.</title>
        <authorList>
            <person name="Worthing K.A."/>
            <person name="Abraham S."/>
            <person name="Coombs G.W."/>
            <person name="Pang S."/>
            <person name="Saputra S."/>
            <person name="Jordan D."/>
            <person name="Trott D.J."/>
            <person name="Norris J.M."/>
        </authorList>
    </citation>
    <scope>NUCLEOTIDE SEQUENCE [LARGE SCALE GENOMIC DNA]</scope>
    <source>
        <strain evidence="9 10">ST525 1</strain>
    </source>
</reference>
<keyword evidence="3 7" id="KW-0732">Signal</keyword>
<dbReference type="GO" id="GO:0008236">
    <property type="term" value="F:serine-type peptidase activity"/>
    <property type="evidence" value="ECO:0007669"/>
    <property type="project" value="UniProtKB-KW"/>
</dbReference>
<feature type="signal peptide" evidence="7">
    <location>
        <begin position="1"/>
        <end position="25"/>
    </location>
</feature>
<protein>
    <recommendedName>
        <fullName evidence="7">Serine protease</fullName>
        <ecNumber evidence="7">3.4.21.-</ecNumber>
    </recommendedName>
</protein>
<evidence type="ECO:0000256" key="6">
    <source>
        <dbReference type="PIRSR" id="PIRSR608256-1"/>
    </source>
</evidence>
<dbReference type="InterPro" id="IPR043504">
    <property type="entry name" value="Peptidase_S1_PA_chymotrypsin"/>
</dbReference>